<feature type="compositionally biased region" description="Gly residues" evidence="1">
    <location>
        <begin position="141"/>
        <end position="159"/>
    </location>
</feature>
<evidence type="ECO:0000313" key="4">
    <source>
        <dbReference type="EMBL" id="CAB0001987.1"/>
    </source>
</evidence>
<name>A0A6H5GF17_9HEMI</name>
<dbReference type="Proteomes" id="UP000479000">
    <property type="component" value="Unassembled WGS sequence"/>
</dbReference>
<dbReference type="EMBL" id="CADCXU010011852">
    <property type="protein sequence ID" value="CAB0001986.1"/>
    <property type="molecule type" value="Genomic_DNA"/>
</dbReference>
<evidence type="ECO:0008006" key="6">
    <source>
        <dbReference type="Google" id="ProtNLM"/>
    </source>
</evidence>
<dbReference type="EMBL" id="CADCXU010011853">
    <property type="protein sequence ID" value="CAB0001987.1"/>
    <property type="molecule type" value="Genomic_DNA"/>
</dbReference>
<protein>
    <recommendedName>
        <fullName evidence="6">Secreted protein</fullName>
    </recommendedName>
</protein>
<reference evidence="3 5" key="1">
    <citation type="submission" date="2020-02" db="EMBL/GenBank/DDBJ databases">
        <authorList>
            <person name="Ferguson B K."/>
        </authorList>
    </citation>
    <scope>NUCLEOTIDE SEQUENCE [LARGE SCALE GENOMIC DNA]</scope>
</reference>
<evidence type="ECO:0000256" key="2">
    <source>
        <dbReference type="SAM" id="SignalP"/>
    </source>
</evidence>
<organism evidence="3 5">
    <name type="scientific">Nesidiocoris tenuis</name>
    <dbReference type="NCBI Taxonomy" id="355587"/>
    <lineage>
        <taxon>Eukaryota</taxon>
        <taxon>Metazoa</taxon>
        <taxon>Ecdysozoa</taxon>
        <taxon>Arthropoda</taxon>
        <taxon>Hexapoda</taxon>
        <taxon>Insecta</taxon>
        <taxon>Pterygota</taxon>
        <taxon>Neoptera</taxon>
        <taxon>Paraneoptera</taxon>
        <taxon>Hemiptera</taxon>
        <taxon>Heteroptera</taxon>
        <taxon>Panheteroptera</taxon>
        <taxon>Cimicomorpha</taxon>
        <taxon>Miridae</taxon>
        <taxon>Dicyphina</taxon>
        <taxon>Nesidiocoris</taxon>
    </lineage>
</organism>
<evidence type="ECO:0000313" key="3">
    <source>
        <dbReference type="EMBL" id="CAB0001986.1"/>
    </source>
</evidence>
<evidence type="ECO:0000256" key="1">
    <source>
        <dbReference type="SAM" id="MobiDB-lite"/>
    </source>
</evidence>
<gene>
    <name evidence="3" type="ORF">NTEN_LOCUS7773</name>
    <name evidence="4" type="ORF">NTEN_LOCUS7774</name>
</gene>
<feature type="region of interest" description="Disordered" evidence="1">
    <location>
        <begin position="125"/>
        <end position="174"/>
    </location>
</feature>
<proteinExistence type="predicted"/>
<dbReference type="AlphaFoldDB" id="A0A6H5GF17"/>
<keyword evidence="5" id="KW-1185">Reference proteome</keyword>
<keyword evidence="2" id="KW-0732">Signal</keyword>
<accession>A0A6H5GF17</accession>
<evidence type="ECO:0000313" key="5">
    <source>
        <dbReference type="Proteomes" id="UP000479000"/>
    </source>
</evidence>
<feature type="signal peptide" evidence="2">
    <location>
        <begin position="1"/>
        <end position="23"/>
    </location>
</feature>
<feature type="chain" id="PRO_5036175883" description="Secreted protein" evidence="2">
    <location>
        <begin position="24"/>
        <end position="174"/>
    </location>
</feature>
<sequence>MTTRGSGKCLTLVVIVVSQSTFAFDVGRATRCLDRQIGFLSSWSCKYLVVLLSLGRDEFPVGGRQAPDQYCQAWLLLRIRIPVKPSRFSVPSYYEEEGQHFSRAADLLKLSRRCTSQVSKHWLTAGEGTDGGGGVHRRLHGGGVGVADRGGQGGGGGGGEDGEKGAGVDSEMLN</sequence>